<evidence type="ECO:0000313" key="1">
    <source>
        <dbReference type="EMBL" id="KAF6224677.1"/>
    </source>
</evidence>
<dbReference type="Proteomes" id="UP000578531">
    <property type="component" value="Unassembled WGS sequence"/>
</dbReference>
<accession>A0A8H6FDN8</accession>
<keyword evidence="2" id="KW-1185">Reference proteome</keyword>
<gene>
    <name evidence="1" type="ORF">HO173_012918</name>
</gene>
<dbReference type="RefSeq" id="XP_037158375.1">
    <property type="nucleotide sequence ID" value="XM_037314748.1"/>
</dbReference>
<evidence type="ECO:0000313" key="2">
    <source>
        <dbReference type="Proteomes" id="UP000578531"/>
    </source>
</evidence>
<proteinExistence type="predicted"/>
<dbReference type="OrthoDB" id="420380at2759"/>
<reference evidence="1 2" key="1">
    <citation type="journal article" date="2020" name="Genomics">
        <title>Complete, high-quality genomes from long-read metagenomic sequencing of two wolf lichen thalli reveals enigmatic genome architecture.</title>
        <authorList>
            <person name="McKenzie S.K."/>
            <person name="Walston R.F."/>
            <person name="Allen J.L."/>
        </authorList>
    </citation>
    <scope>NUCLEOTIDE SEQUENCE [LARGE SCALE GENOMIC DNA]</scope>
    <source>
        <strain evidence="1">WasteWater2</strain>
    </source>
</reference>
<name>A0A8H6FDN8_9LECA</name>
<sequence length="149" mass="16952">MTLFDHGAWKMTNWSGSKPTERRFWFMDLQEDPLFNETVFERLKQLTGKDLQLRNVYANGQTFGHDGDFHTDGADDSHWTFLIYASEVTDGGLTVFRIPGTKLLSAVEPIKNTGVMFKANLVHRGLAPSRDCEALRVTIAYKLREQTAP</sequence>
<dbReference type="Gene3D" id="2.60.120.620">
    <property type="entry name" value="q2cbj1_9rhob like domain"/>
    <property type="match status" value="1"/>
</dbReference>
<protein>
    <recommendedName>
        <fullName evidence="3">Prolyl 4-hydroxylase alpha subunit Fe(2+) 2OG dioxygenase domain-containing protein</fullName>
    </recommendedName>
</protein>
<dbReference type="GeneID" id="59294551"/>
<dbReference type="AlphaFoldDB" id="A0A8H6FDN8"/>
<comment type="caution">
    <text evidence="1">The sequence shown here is derived from an EMBL/GenBank/DDBJ whole genome shotgun (WGS) entry which is preliminary data.</text>
</comment>
<dbReference type="EMBL" id="JACCJC010000113">
    <property type="protein sequence ID" value="KAF6224677.1"/>
    <property type="molecule type" value="Genomic_DNA"/>
</dbReference>
<organism evidence="1 2">
    <name type="scientific">Letharia columbiana</name>
    <dbReference type="NCBI Taxonomy" id="112416"/>
    <lineage>
        <taxon>Eukaryota</taxon>
        <taxon>Fungi</taxon>
        <taxon>Dikarya</taxon>
        <taxon>Ascomycota</taxon>
        <taxon>Pezizomycotina</taxon>
        <taxon>Lecanoromycetes</taxon>
        <taxon>OSLEUM clade</taxon>
        <taxon>Lecanoromycetidae</taxon>
        <taxon>Lecanorales</taxon>
        <taxon>Lecanorineae</taxon>
        <taxon>Parmeliaceae</taxon>
        <taxon>Letharia</taxon>
    </lineage>
</organism>
<evidence type="ECO:0008006" key="3">
    <source>
        <dbReference type="Google" id="ProtNLM"/>
    </source>
</evidence>